<dbReference type="SUPFAM" id="SSF51735">
    <property type="entry name" value="NAD(P)-binding Rossmann-fold domains"/>
    <property type="match status" value="1"/>
</dbReference>
<dbReference type="InterPro" id="IPR001509">
    <property type="entry name" value="Epimerase_deHydtase"/>
</dbReference>
<keyword evidence="3" id="KW-1185">Reference proteome</keyword>
<sequence length="314" mass="34281">MSTHVVLGTGSVGAPLARELAHRGHKVVCINRSGSRTGLPASAEQRVGDISDPGFAAEALRDADVAYQLAQPPYHRWPQEFPALQETILKAAEANGTRLVIGDNLYCYGMVEGPISDSTPEHPVSTKGALRKSMAQDALAAHDQGRVQVALTRPSNYFGGDYGLTRELLARPAMEGRRMAVLGRLDQPHAFAYVPDVARAMADVGTSEDGWGRSWVLPAMAPLTQGELCARLWAEAGRDSRPRVAALRGLTMRMVGLFAPRVRESVEMLYEMERPFLVNASEFEERFGWTATGLDDAVRQTMRDSRPHEIVAST</sequence>
<name>A0ABT8G473_9MICO</name>
<dbReference type="RefSeq" id="WP_301129942.1">
    <property type="nucleotide sequence ID" value="NZ_JAUHPV010000009.1"/>
</dbReference>
<organism evidence="2 3">
    <name type="scientific">Demequina zhanjiangensis</name>
    <dbReference type="NCBI Taxonomy" id="3051659"/>
    <lineage>
        <taxon>Bacteria</taxon>
        <taxon>Bacillati</taxon>
        <taxon>Actinomycetota</taxon>
        <taxon>Actinomycetes</taxon>
        <taxon>Micrococcales</taxon>
        <taxon>Demequinaceae</taxon>
        <taxon>Demequina</taxon>
    </lineage>
</organism>
<dbReference type="Proteomes" id="UP001172738">
    <property type="component" value="Unassembled WGS sequence"/>
</dbReference>
<feature type="domain" description="NAD-dependent epimerase/dehydratase" evidence="1">
    <location>
        <begin position="8"/>
        <end position="202"/>
    </location>
</feature>
<dbReference type="InterPro" id="IPR036291">
    <property type="entry name" value="NAD(P)-bd_dom_sf"/>
</dbReference>
<evidence type="ECO:0000259" key="1">
    <source>
        <dbReference type="Pfam" id="PF01370"/>
    </source>
</evidence>
<comment type="caution">
    <text evidence="2">The sequence shown here is derived from an EMBL/GenBank/DDBJ whole genome shotgun (WGS) entry which is preliminary data.</text>
</comment>
<proteinExistence type="predicted"/>
<gene>
    <name evidence="2" type="ORF">QQX04_13170</name>
</gene>
<evidence type="ECO:0000313" key="2">
    <source>
        <dbReference type="EMBL" id="MDN4473946.1"/>
    </source>
</evidence>
<reference evidence="2" key="1">
    <citation type="submission" date="2023-06" db="EMBL/GenBank/DDBJ databases">
        <title>SYSU T00b26.</title>
        <authorList>
            <person name="Gao L."/>
            <person name="Fang B.-Z."/>
            <person name="Li W.-J."/>
        </authorList>
    </citation>
    <scope>NUCLEOTIDE SEQUENCE</scope>
    <source>
        <strain evidence="2">SYSU T00b26</strain>
    </source>
</reference>
<dbReference type="Gene3D" id="3.40.50.720">
    <property type="entry name" value="NAD(P)-binding Rossmann-like Domain"/>
    <property type="match status" value="1"/>
</dbReference>
<dbReference type="EMBL" id="JAUHPV010000009">
    <property type="protein sequence ID" value="MDN4473946.1"/>
    <property type="molecule type" value="Genomic_DNA"/>
</dbReference>
<protein>
    <submittedName>
        <fullName evidence="2">NAD-dependent epimerase/dehydratase family protein</fullName>
    </submittedName>
</protein>
<evidence type="ECO:0000313" key="3">
    <source>
        <dbReference type="Proteomes" id="UP001172738"/>
    </source>
</evidence>
<accession>A0ABT8G473</accession>
<dbReference type="Pfam" id="PF01370">
    <property type="entry name" value="Epimerase"/>
    <property type="match status" value="1"/>
</dbReference>